<dbReference type="GO" id="GO:0032259">
    <property type="term" value="P:methylation"/>
    <property type="evidence" value="ECO:0007669"/>
    <property type="project" value="UniProtKB-KW"/>
</dbReference>
<evidence type="ECO:0000313" key="2">
    <source>
        <dbReference type="EMBL" id="MBM6401073.1"/>
    </source>
</evidence>
<keyword evidence="3" id="KW-1185">Reference proteome</keyword>
<feature type="domain" description="Methyltransferase type 11" evidence="1">
    <location>
        <begin position="36"/>
        <end position="125"/>
    </location>
</feature>
<evidence type="ECO:0000313" key="3">
    <source>
        <dbReference type="Proteomes" id="UP001430172"/>
    </source>
</evidence>
<proteinExistence type="predicted"/>
<dbReference type="PANTHER" id="PTHR43591:SF24">
    <property type="entry name" value="2-METHOXY-6-POLYPRENYL-1,4-BENZOQUINOL METHYLASE, MITOCHONDRIAL"/>
    <property type="match status" value="1"/>
</dbReference>
<dbReference type="RefSeq" id="WP_204131533.1">
    <property type="nucleotide sequence ID" value="NZ_JAFDVD010000012.1"/>
</dbReference>
<dbReference type="Proteomes" id="UP001430172">
    <property type="component" value="Unassembled WGS sequence"/>
</dbReference>
<dbReference type="PANTHER" id="PTHR43591">
    <property type="entry name" value="METHYLTRANSFERASE"/>
    <property type="match status" value="1"/>
</dbReference>
<comment type="caution">
    <text evidence="2">The sequence shown here is derived from an EMBL/GenBank/DDBJ whole genome shotgun (WGS) entry which is preliminary data.</text>
</comment>
<dbReference type="GO" id="GO:0008168">
    <property type="term" value="F:methyltransferase activity"/>
    <property type="evidence" value="ECO:0007669"/>
    <property type="project" value="UniProtKB-KW"/>
</dbReference>
<sequence length="259" mass="26742">MSSWTGAAEAYRRSFGTLCAGPVDRMLADLPEGRHLDVGCGPGVLARRAVDRGRAVVAVDSDPGMVALSSTAVPGRTVRAELPALPFGDGVFDAVTANFVVNHVGDPRATVRELARVLGPGGSVALTVWPAGPTAWARLVATAFTAAGVDPPVGRPLPSDLDFDRSVVGLSSLVTDAGLAVSAATQLGWDWEVDPDDLWAGVTGGVATAGRAYRSHPRSVRLRIDDAFRSAARAATHDGLLRLPSVAAYVVAGRGARSS</sequence>
<reference evidence="2" key="1">
    <citation type="submission" date="2021-02" db="EMBL/GenBank/DDBJ databases">
        <title>Phycicoccus sp. MQZ13P-5T, whole genome shotgun sequence.</title>
        <authorList>
            <person name="Tuo L."/>
        </authorList>
    </citation>
    <scope>NUCLEOTIDE SEQUENCE</scope>
    <source>
        <strain evidence="2">MQZ13P-5</strain>
    </source>
</reference>
<name>A0ABS2CMI2_9MICO</name>
<dbReference type="InterPro" id="IPR029063">
    <property type="entry name" value="SAM-dependent_MTases_sf"/>
</dbReference>
<dbReference type="Pfam" id="PF08241">
    <property type="entry name" value="Methyltransf_11"/>
    <property type="match status" value="1"/>
</dbReference>
<dbReference type="InterPro" id="IPR013216">
    <property type="entry name" value="Methyltransf_11"/>
</dbReference>
<evidence type="ECO:0000259" key="1">
    <source>
        <dbReference type="Pfam" id="PF08241"/>
    </source>
</evidence>
<keyword evidence="2" id="KW-0489">Methyltransferase</keyword>
<protein>
    <submittedName>
        <fullName evidence="2">Class I SAM-dependent methyltransferase</fullName>
    </submittedName>
</protein>
<keyword evidence="2" id="KW-0808">Transferase</keyword>
<dbReference type="CDD" id="cd02440">
    <property type="entry name" value="AdoMet_MTases"/>
    <property type="match status" value="1"/>
</dbReference>
<accession>A0ABS2CMI2</accession>
<dbReference type="SUPFAM" id="SSF53335">
    <property type="entry name" value="S-adenosyl-L-methionine-dependent methyltransferases"/>
    <property type="match status" value="1"/>
</dbReference>
<dbReference type="Gene3D" id="3.40.50.150">
    <property type="entry name" value="Vaccinia Virus protein VP39"/>
    <property type="match status" value="1"/>
</dbReference>
<organism evidence="2 3">
    <name type="scientific">Phycicoccus sonneratiae</name>
    <dbReference type="NCBI Taxonomy" id="2807628"/>
    <lineage>
        <taxon>Bacteria</taxon>
        <taxon>Bacillati</taxon>
        <taxon>Actinomycetota</taxon>
        <taxon>Actinomycetes</taxon>
        <taxon>Micrococcales</taxon>
        <taxon>Intrasporangiaceae</taxon>
        <taxon>Phycicoccus</taxon>
    </lineage>
</organism>
<dbReference type="EMBL" id="JAFDVD010000012">
    <property type="protein sequence ID" value="MBM6401073.1"/>
    <property type="molecule type" value="Genomic_DNA"/>
</dbReference>
<gene>
    <name evidence="2" type="ORF">JQN70_11790</name>
</gene>